<dbReference type="InterPro" id="IPR032466">
    <property type="entry name" value="Metal_Hydrolase"/>
</dbReference>
<dbReference type="GO" id="GO:0016810">
    <property type="term" value="F:hydrolase activity, acting on carbon-nitrogen (but not peptide) bonds"/>
    <property type="evidence" value="ECO:0007669"/>
    <property type="project" value="InterPro"/>
</dbReference>
<evidence type="ECO:0000313" key="3">
    <source>
        <dbReference type="Proteomes" id="UP000006069"/>
    </source>
</evidence>
<dbReference type="HOGENOM" id="CLU_009942_3_1_11"/>
<dbReference type="Gene3D" id="2.30.40.10">
    <property type="entry name" value="Urease, subunit C, domain 1"/>
    <property type="match status" value="1"/>
</dbReference>
<gene>
    <name evidence="2" type="ORF">HMPREF9451_00850</name>
</gene>
<evidence type="ECO:0000313" key="2">
    <source>
        <dbReference type="EMBL" id="EJZ84137.1"/>
    </source>
</evidence>
<dbReference type="InParanoid" id="K0YKL7"/>
<proteinExistence type="predicted"/>
<organism evidence="2 3">
    <name type="scientific">Slackia piriformis YIT 12062</name>
    <dbReference type="NCBI Taxonomy" id="742818"/>
    <lineage>
        <taxon>Bacteria</taxon>
        <taxon>Bacillati</taxon>
        <taxon>Actinomycetota</taxon>
        <taxon>Coriobacteriia</taxon>
        <taxon>Eggerthellales</taxon>
        <taxon>Eggerthellaceae</taxon>
        <taxon>Slackia</taxon>
    </lineage>
</organism>
<dbReference type="PANTHER" id="PTHR22642">
    <property type="entry name" value="IMIDAZOLONEPROPIONASE"/>
    <property type="match status" value="1"/>
</dbReference>
<sequence length="538" mass="59537">MKTLFTNATFHTMESAEDTHCSMLVEDGVIAAFDLSADDSHAQDARIVDLQGAHVYPALIDAHLHLLEAVALSGISAQLCTVENGRIEPHNLAGVERKIREHAARTKPGDLMVCSNYIALSMDEGRLPNRFELDEWTNNGRCWVMNIDGHSGAFSTALLDEIGLADEAPDGILAGPAHDANLGKITNVVSSAVGPRLLGDGIADFCDTCAHFGIGTVCAMDGTDDSERDVLVELMAFLAQRFALDVRLFPQYMDEKKLARVLPRMQRKRIGGCMKWELDGAIGSQSAAFDRPYENGIQAPTYFTDEFIDSKIADLVSRGFAVSAHAIGETAIRQLTSAFEKAGRQLERTSDDAMPNCMRYRIDHCEFPAPDTLERIYELKPSVTIQPGYSWMDKRFMRSYERMLDKDMINQQIPLHDFADAGVVLCGSSDAPVQTVDPFLQMRGMREFYIEEQSLSAFEALATYTVNGGKMLGENIGLLRVGYKANFFATDKDLLAIEPAGLEGMHARCLFMRGKRYKPRHRGISALLQLLATRPHTI</sequence>
<name>K0YKL7_9ACTN</name>
<dbReference type="OrthoDB" id="3173428at2"/>
<dbReference type="Pfam" id="PF07969">
    <property type="entry name" value="Amidohydro_3"/>
    <property type="match status" value="1"/>
</dbReference>
<feature type="domain" description="Amidohydrolase 3" evidence="1">
    <location>
        <begin position="46"/>
        <end position="510"/>
    </location>
</feature>
<accession>K0YKL7</accession>
<evidence type="ECO:0000259" key="1">
    <source>
        <dbReference type="Pfam" id="PF07969"/>
    </source>
</evidence>
<dbReference type="InterPro" id="IPR013108">
    <property type="entry name" value="Amidohydro_3"/>
</dbReference>
<dbReference type="Gene3D" id="3.20.20.140">
    <property type="entry name" value="Metal-dependent hydrolases"/>
    <property type="match status" value="1"/>
</dbReference>
<dbReference type="InterPro" id="IPR011059">
    <property type="entry name" value="Metal-dep_hydrolase_composite"/>
</dbReference>
<keyword evidence="3" id="KW-1185">Reference proteome</keyword>
<dbReference type="PANTHER" id="PTHR22642:SF2">
    <property type="entry name" value="PROTEIN LONG AFTER FAR-RED 3"/>
    <property type="match status" value="1"/>
</dbReference>
<dbReference type="AlphaFoldDB" id="K0YKL7"/>
<dbReference type="SUPFAM" id="SSF51338">
    <property type="entry name" value="Composite domain of metallo-dependent hydrolases"/>
    <property type="match status" value="1"/>
</dbReference>
<dbReference type="Gene3D" id="3.10.310.70">
    <property type="match status" value="1"/>
</dbReference>
<dbReference type="eggNOG" id="COG1574">
    <property type="taxonomic scope" value="Bacteria"/>
</dbReference>
<dbReference type="SUPFAM" id="SSF51556">
    <property type="entry name" value="Metallo-dependent hydrolases"/>
    <property type="match status" value="1"/>
</dbReference>
<protein>
    <recommendedName>
        <fullName evidence="1">Amidohydrolase 3 domain-containing protein</fullName>
    </recommendedName>
</protein>
<dbReference type="PATRIC" id="fig|742818.3.peg.902"/>
<dbReference type="EMBL" id="ADMD01000006">
    <property type="protein sequence ID" value="EJZ84137.1"/>
    <property type="molecule type" value="Genomic_DNA"/>
</dbReference>
<dbReference type="Proteomes" id="UP000006069">
    <property type="component" value="Unassembled WGS sequence"/>
</dbReference>
<reference evidence="2 3" key="1">
    <citation type="submission" date="2012-08" db="EMBL/GenBank/DDBJ databases">
        <title>The Genome Sequence of Slackia piriformis YIT 12062.</title>
        <authorList>
            <consortium name="The Broad Institute Genome Sequencing Platform"/>
            <person name="Earl A."/>
            <person name="Ward D."/>
            <person name="Feldgarden M."/>
            <person name="Gevers D."/>
            <person name="Morotomi M."/>
            <person name="Walker B."/>
            <person name="Young S.K."/>
            <person name="Zeng Q."/>
            <person name="Gargeya S."/>
            <person name="Fitzgerald M."/>
            <person name="Haas B."/>
            <person name="Abouelleil A."/>
            <person name="Alvarado L."/>
            <person name="Arachchi H.M."/>
            <person name="Berlin A.M."/>
            <person name="Chapman S.B."/>
            <person name="Goldberg J."/>
            <person name="Griggs A."/>
            <person name="Gujja S."/>
            <person name="Hansen M."/>
            <person name="Howarth C."/>
            <person name="Imamovic A."/>
            <person name="Larimer J."/>
            <person name="McCowen C."/>
            <person name="Montmayeur A."/>
            <person name="Murphy C."/>
            <person name="Neiman D."/>
            <person name="Pearson M."/>
            <person name="Priest M."/>
            <person name="Roberts A."/>
            <person name="Saif S."/>
            <person name="Shea T."/>
            <person name="Sisk P."/>
            <person name="Sykes S."/>
            <person name="Wortman J."/>
            <person name="Nusbaum C."/>
            <person name="Birren B."/>
        </authorList>
    </citation>
    <scope>NUCLEOTIDE SEQUENCE [LARGE SCALE GENOMIC DNA]</scope>
    <source>
        <strain evidence="2 3">YIT 12062</strain>
    </source>
</reference>
<dbReference type="RefSeq" id="WP_009139067.1">
    <property type="nucleotide sequence ID" value="NZ_JH815198.1"/>
</dbReference>
<comment type="caution">
    <text evidence="2">The sequence shown here is derived from an EMBL/GenBank/DDBJ whole genome shotgun (WGS) entry which is preliminary data.</text>
</comment>